<evidence type="ECO:0000256" key="1">
    <source>
        <dbReference type="SAM" id="MobiDB-lite"/>
    </source>
</evidence>
<gene>
    <name evidence="2" type="ORF">PVL29_021193</name>
</gene>
<accession>A0AA38YYR5</accession>
<reference evidence="2 3" key="1">
    <citation type="journal article" date="2023" name="BMC Biotechnol.">
        <title>Vitis rotundifolia cv Carlos genome sequencing.</title>
        <authorList>
            <person name="Huff M."/>
            <person name="Hulse-Kemp A."/>
            <person name="Scheffler B."/>
            <person name="Youngblood R."/>
            <person name="Simpson S."/>
            <person name="Babiker E."/>
            <person name="Staton M."/>
        </authorList>
    </citation>
    <scope>NUCLEOTIDE SEQUENCE [LARGE SCALE GENOMIC DNA]</scope>
    <source>
        <tissue evidence="2">Leaf</tissue>
    </source>
</reference>
<protein>
    <submittedName>
        <fullName evidence="2">Uncharacterized protein</fullName>
    </submittedName>
</protein>
<dbReference type="AlphaFoldDB" id="A0AA38YYR5"/>
<evidence type="ECO:0000313" key="2">
    <source>
        <dbReference type="EMBL" id="KAJ9679186.1"/>
    </source>
</evidence>
<evidence type="ECO:0000313" key="3">
    <source>
        <dbReference type="Proteomes" id="UP001168098"/>
    </source>
</evidence>
<comment type="caution">
    <text evidence="2">The sequence shown here is derived from an EMBL/GenBank/DDBJ whole genome shotgun (WGS) entry which is preliminary data.</text>
</comment>
<dbReference type="EMBL" id="JARBHA010000016">
    <property type="protein sequence ID" value="KAJ9679186.1"/>
    <property type="molecule type" value="Genomic_DNA"/>
</dbReference>
<keyword evidence="3" id="KW-1185">Reference proteome</keyword>
<proteinExistence type="predicted"/>
<name>A0AA38YYR5_VITRO</name>
<feature type="region of interest" description="Disordered" evidence="1">
    <location>
        <begin position="1"/>
        <end position="30"/>
    </location>
</feature>
<organism evidence="2 3">
    <name type="scientific">Vitis rotundifolia</name>
    <name type="common">Muscadine grape</name>
    <dbReference type="NCBI Taxonomy" id="103349"/>
    <lineage>
        <taxon>Eukaryota</taxon>
        <taxon>Viridiplantae</taxon>
        <taxon>Streptophyta</taxon>
        <taxon>Embryophyta</taxon>
        <taxon>Tracheophyta</taxon>
        <taxon>Spermatophyta</taxon>
        <taxon>Magnoliopsida</taxon>
        <taxon>eudicotyledons</taxon>
        <taxon>Gunneridae</taxon>
        <taxon>Pentapetalae</taxon>
        <taxon>rosids</taxon>
        <taxon>Vitales</taxon>
        <taxon>Vitaceae</taxon>
        <taxon>Viteae</taxon>
        <taxon>Vitis</taxon>
    </lineage>
</organism>
<sequence>MKNGVSGAADHETAAVEVNDEGQLSCSSSGSRGRIPCFPGQENPDPNALIWVDGNIC</sequence>
<dbReference type="Proteomes" id="UP001168098">
    <property type="component" value="Unassembled WGS sequence"/>
</dbReference>